<accession>A0ABV2ASX7</accession>
<name>A0ABV2ASX7_9EUKA</name>
<gene>
    <name evidence="1" type="ORF">MHBO_004295</name>
</gene>
<protein>
    <submittedName>
        <fullName evidence="1">Uncharacterized protein</fullName>
    </submittedName>
</protein>
<dbReference type="Proteomes" id="UP001439008">
    <property type="component" value="Unassembled WGS sequence"/>
</dbReference>
<feature type="non-terminal residue" evidence="1">
    <location>
        <position position="1"/>
    </location>
</feature>
<organism evidence="1 2">
    <name type="scientific">Bonamia ostreae</name>
    <dbReference type="NCBI Taxonomy" id="126728"/>
    <lineage>
        <taxon>Eukaryota</taxon>
        <taxon>Sar</taxon>
        <taxon>Rhizaria</taxon>
        <taxon>Endomyxa</taxon>
        <taxon>Ascetosporea</taxon>
        <taxon>Haplosporida</taxon>
        <taxon>Bonamia</taxon>
    </lineage>
</organism>
<dbReference type="Gene3D" id="2.130.10.30">
    <property type="entry name" value="Regulator of chromosome condensation 1/beta-lactamase-inhibitor protein II"/>
    <property type="match status" value="1"/>
</dbReference>
<evidence type="ECO:0000313" key="2">
    <source>
        <dbReference type="Proteomes" id="UP001439008"/>
    </source>
</evidence>
<dbReference type="InterPro" id="IPR009091">
    <property type="entry name" value="RCC1/BLIP-II"/>
</dbReference>
<dbReference type="SUPFAM" id="SSF50985">
    <property type="entry name" value="RCC1/BLIP-II"/>
    <property type="match status" value="1"/>
</dbReference>
<reference evidence="1 2" key="1">
    <citation type="journal article" date="2024" name="BMC Biol.">
        <title>Comparative genomics of Ascetosporea gives new insight into the evolutionary basis for animal parasitism in Rhizaria.</title>
        <authorList>
            <person name="Hiltunen Thoren M."/>
            <person name="Onut-Brannstrom I."/>
            <person name="Alfjorden A."/>
            <person name="Peckova H."/>
            <person name="Swords F."/>
            <person name="Hooper C."/>
            <person name="Holzer A.S."/>
            <person name="Bass D."/>
            <person name="Burki F."/>
        </authorList>
    </citation>
    <scope>NUCLEOTIDE SEQUENCE [LARGE SCALE GENOMIC DNA]</scope>
    <source>
        <strain evidence="1">20-A016</strain>
    </source>
</reference>
<comment type="caution">
    <text evidence="1">The sequence shown here is derived from an EMBL/GenBank/DDBJ whole genome shotgun (WGS) entry which is preliminary data.</text>
</comment>
<evidence type="ECO:0000313" key="1">
    <source>
        <dbReference type="EMBL" id="MES1922771.1"/>
    </source>
</evidence>
<dbReference type="EMBL" id="JBDODL010003649">
    <property type="protein sequence ID" value="MES1922771.1"/>
    <property type="molecule type" value="Genomic_DNA"/>
</dbReference>
<proteinExistence type="predicted"/>
<sequence length="149" mass="16938">TKIKSISCGAHTVYAISLENILFSSGLDNFGQLGRKNKNFDRKKSFSRCLQKVLSAKTPNLPQKRKPDNTFFANAKKVCGGTHHCIVLTTKVPNLNCVKRINCIRSEETLLVCSASKQIRKKRNLKMSNQKQSLHLFLFRLKKKEKTSQ</sequence>
<keyword evidence="2" id="KW-1185">Reference proteome</keyword>